<evidence type="ECO:0000259" key="16">
    <source>
        <dbReference type="Pfam" id="PF00365"/>
    </source>
</evidence>
<dbReference type="GO" id="GO:0016208">
    <property type="term" value="F:AMP binding"/>
    <property type="evidence" value="ECO:0007669"/>
    <property type="project" value="TreeGrafter"/>
</dbReference>
<dbReference type="Pfam" id="PF00365">
    <property type="entry name" value="PFK"/>
    <property type="match status" value="1"/>
</dbReference>
<evidence type="ECO:0000313" key="17">
    <source>
        <dbReference type="EMBL" id="RKP36439.1"/>
    </source>
</evidence>
<keyword evidence="9" id="KW-0547">Nucleotide-binding</keyword>
<dbReference type="EC" id="2.7.1.11" evidence="4"/>
<comment type="cofactor">
    <cofactor evidence="1">
        <name>Mg(2+)</name>
        <dbReference type="ChEBI" id="CHEBI:18420"/>
    </cofactor>
</comment>
<comment type="catalytic activity">
    <reaction evidence="14">
        <text>beta-D-fructose 6-phosphate + ATP = beta-D-fructose 1,6-bisphosphate + ADP + H(+)</text>
        <dbReference type="Rhea" id="RHEA:16109"/>
        <dbReference type="ChEBI" id="CHEBI:15378"/>
        <dbReference type="ChEBI" id="CHEBI:30616"/>
        <dbReference type="ChEBI" id="CHEBI:32966"/>
        <dbReference type="ChEBI" id="CHEBI:57634"/>
        <dbReference type="ChEBI" id="CHEBI:456216"/>
        <dbReference type="EC" id="2.7.1.11"/>
    </reaction>
</comment>
<dbReference type="Proteomes" id="UP000268162">
    <property type="component" value="Unassembled WGS sequence"/>
</dbReference>
<evidence type="ECO:0000256" key="10">
    <source>
        <dbReference type="ARBA" id="ARBA00022777"/>
    </source>
</evidence>
<sequence length="225" mass="25293">RVFVVETQGGNCGYLATVGGLITGATTSYIPETGVRLEQIQRDVRHLRNRFSESKDCGLGCIVLRNEKCSKTYTTEVLSNILREESEGLFDAKTSVLGHLLQGGTPSPLDRYRATRLAAKCVHGEHFVTPTHRAKELRPTVFTPNMNSATVIGIVSTEVGFTPIQKLIKETDFKKRRSLRNWWLPVHDLVSLFAKYGMYPGEEQPYPSQQRAEVLNTQDIKHMTK</sequence>
<dbReference type="GO" id="GO:0042802">
    <property type="term" value="F:identical protein binding"/>
    <property type="evidence" value="ECO:0007669"/>
    <property type="project" value="TreeGrafter"/>
</dbReference>
<evidence type="ECO:0000256" key="15">
    <source>
        <dbReference type="SAM" id="MobiDB-lite"/>
    </source>
</evidence>
<evidence type="ECO:0000256" key="1">
    <source>
        <dbReference type="ARBA" id="ARBA00001946"/>
    </source>
</evidence>
<dbReference type="GO" id="GO:0006002">
    <property type="term" value="P:fructose 6-phosphate metabolic process"/>
    <property type="evidence" value="ECO:0007669"/>
    <property type="project" value="InterPro"/>
</dbReference>
<keyword evidence="12" id="KW-0460">Magnesium</keyword>
<dbReference type="GO" id="GO:0061621">
    <property type="term" value="P:canonical glycolysis"/>
    <property type="evidence" value="ECO:0007669"/>
    <property type="project" value="TreeGrafter"/>
</dbReference>
<keyword evidence="10 17" id="KW-0418">Kinase</keyword>
<keyword evidence="11" id="KW-0067">ATP-binding</keyword>
<dbReference type="GO" id="GO:0070095">
    <property type="term" value="F:fructose-6-phosphate binding"/>
    <property type="evidence" value="ECO:0007669"/>
    <property type="project" value="TreeGrafter"/>
</dbReference>
<dbReference type="STRING" id="215637.A0A4V1J4R1"/>
<dbReference type="InterPro" id="IPR000023">
    <property type="entry name" value="Phosphofructokinase_dom"/>
</dbReference>
<evidence type="ECO:0000313" key="18">
    <source>
        <dbReference type="Proteomes" id="UP000268162"/>
    </source>
</evidence>
<keyword evidence="13" id="KW-0324">Glycolysis</keyword>
<proteinExistence type="predicted"/>
<evidence type="ECO:0000256" key="11">
    <source>
        <dbReference type="ARBA" id="ARBA00022840"/>
    </source>
</evidence>
<evidence type="ECO:0000256" key="7">
    <source>
        <dbReference type="ARBA" id="ARBA00022679"/>
    </source>
</evidence>
<dbReference type="UniPathway" id="UPA00109">
    <property type="reaction ID" value="UER00182"/>
</dbReference>
<dbReference type="GO" id="GO:0048029">
    <property type="term" value="F:monosaccharide binding"/>
    <property type="evidence" value="ECO:0007669"/>
    <property type="project" value="TreeGrafter"/>
</dbReference>
<keyword evidence="6" id="KW-0021">Allosteric enzyme</keyword>
<dbReference type="PROSITE" id="PS00433">
    <property type="entry name" value="PHOSPHOFRUCTOKINASE"/>
    <property type="match status" value="1"/>
</dbReference>
<name>A0A4V1J4R1_9FUNG</name>
<dbReference type="SUPFAM" id="SSF53784">
    <property type="entry name" value="Phosphofructokinase"/>
    <property type="match status" value="1"/>
</dbReference>
<dbReference type="GO" id="GO:0030388">
    <property type="term" value="P:fructose 1,6-bisphosphate metabolic process"/>
    <property type="evidence" value="ECO:0007669"/>
    <property type="project" value="TreeGrafter"/>
</dbReference>
<dbReference type="PANTHER" id="PTHR13697:SF4">
    <property type="entry name" value="ATP-DEPENDENT 6-PHOSPHOFRUCTOKINASE"/>
    <property type="match status" value="1"/>
</dbReference>
<evidence type="ECO:0000256" key="5">
    <source>
        <dbReference type="ARBA" id="ARBA00022490"/>
    </source>
</evidence>
<dbReference type="InterPro" id="IPR035966">
    <property type="entry name" value="PKF_sf"/>
</dbReference>
<evidence type="ECO:0000256" key="8">
    <source>
        <dbReference type="ARBA" id="ARBA00022723"/>
    </source>
</evidence>
<evidence type="ECO:0000256" key="14">
    <source>
        <dbReference type="ARBA" id="ARBA00048070"/>
    </source>
</evidence>
<evidence type="ECO:0000256" key="6">
    <source>
        <dbReference type="ARBA" id="ARBA00022533"/>
    </source>
</evidence>
<evidence type="ECO:0000256" key="13">
    <source>
        <dbReference type="ARBA" id="ARBA00023152"/>
    </source>
</evidence>
<keyword evidence="7" id="KW-0808">Transferase</keyword>
<feature type="compositionally biased region" description="Polar residues" evidence="15">
    <location>
        <begin position="206"/>
        <end position="218"/>
    </location>
</feature>
<gene>
    <name evidence="17" type="ORF">BJ085DRAFT_17050</name>
</gene>
<dbReference type="AlphaFoldDB" id="A0A4V1J4R1"/>
<feature type="domain" description="Phosphofructokinase" evidence="16">
    <location>
        <begin position="1"/>
        <end position="123"/>
    </location>
</feature>
<dbReference type="Gene3D" id="3.40.50.450">
    <property type="match status" value="1"/>
</dbReference>
<dbReference type="InterPro" id="IPR015912">
    <property type="entry name" value="Phosphofructokinase_CS"/>
</dbReference>
<evidence type="ECO:0000256" key="3">
    <source>
        <dbReference type="ARBA" id="ARBA00004679"/>
    </source>
</evidence>
<comment type="subcellular location">
    <subcellularLocation>
        <location evidence="2">Cytoplasm</location>
    </subcellularLocation>
</comment>
<feature type="non-terminal residue" evidence="17">
    <location>
        <position position="1"/>
    </location>
</feature>
<dbReference type="GO" id="GO:0046872">
    <property type="term" value="F:metal ion binding"/>
    <property type="evidence" value="ECO:0007669"/>
    <property type="project" value="UniProtKB-KW"/>
</dbReference>
<dbReference type="GO" id="GO:0005945">
    <property type="term" value="C:6-phosphofructokinase complex"/>
    <property type="evidence" value="ECO:0007669"/>
    <property type="project" value="TreeGrafter"/>
</dbReference>
<keyword evidence="8" id="KW-0479">Metal-binding</keyword>
<dbReference type="Gene3D" id="3.40.50.460">
    <property type="entry name" value="Phosphofructokinase domain"/>
    <property type="match status" value="1"/>
</dbReference>
<evidence type="ECO:0000256" key="12">
    <source>
        <dbReference type="ARBA" id="ARBA00022842"/>
    </source>
</evidence>
<feature type="region of interest" description="Disordered" evidence="15">
    <location>
        <begin position="204"/>
        <end position="225"/>
    </location>
</feature>
<keyword evidence="5" id="KW-0963">Cytoplasm</keyword>
<dbReference type="EMBL" id="ML002653">
    <property type="protein sequence ID" value="RKP36439.1"/>
    <property type="molecule type" value="Genomic_DNA"/>
</dbReference>
<evidence type="ECO:0000256" key="9">
    <source>
        <dbReference type="ARBA" id="ARBA00022741"/>
    </source>
</evidence>
<evidence type="ECO:0000256" key="4">
    <source>
        <dbReference type="ARBA" id="ARBA00012055"/>
    </source>
</evidence>
<accession>A0A4V1J4R1</accession>
<dbReference type="PRINTS" id="PR00476">
    <property type="entry name" value="PHFRCTKINASE"/>
</dbReference>
<organism evidence="17 18">
    <name type="scientific">Dimargaris cristalligena</name>
    <dbReference type="NCBI Taxonomy" id="215637"/>
    <lineage>
        <taxon>Eukaryota</taxon>
        <taxon>Fungi</taxon>
        <taxon>Fungi incertae sedis</taxon>
        <taxon>Zoopagomycota</taxon>
        <taxon>Kickxellomycotina</taxon>
        <taxon>Dimargaritomycetes</taxon>
        <taxon>Dimargaritales</taxon>
        <taxon>Dimargaritaceae</taxon>
        <taxon>Dimargaris</taxon>
    </lineage>
</organism>
<dbReference type="GO" id="GO:0005524">
    <property type="term" value="F:ATP binding"/>
    <property type="evidence" value="ECO:0007669"/>
    <property type="project" value="UniProtKB-KW"/>
</dbReference>
<dbReference type="PANTHER" id="PTHR13697">
    <property type="entry name" value="PHOSPHOFRUCTOKINASE"/>
    <property type="match status" value="1"/>
</dbReference>
<comment type="pathway">
    <text evidence="3">Carbohydrate degradation; glycolysis; D-glyceraldehyde 3-phosphate and glycerone phosphate from D-glucose: step 3/4.</text>
</comment>
<keyword evidence="18" id="KW-1185">Reference proteome</keyword>
<reference evidence="18" key="1">
    <citation type="journal article" date="2018" name="Nat. Microbiol.">
        <title>Leveraging single-cell genomics to expand the fungal tree of life.</title>
        <authorList>
            <person name="Ahrendt S.R."/>
            <person name="Quandt C.A."/>
            <person name="Ciobanu D."/>
            <person name="Clum A."/>
            <person name="Salamov A."/>
            <person name="Andreopoulos B."/>
            <person name="Cheng J.F."/>
            <person name="Woyke T."/>
            <person name="Pelin A."/>
            <person name="Henrissat B."/>
            <person name="Reynolds N.K."/>
            <person name="Benny G.L."/>
            <person name="Smith M.E."/>
            <person name="James T.Y."/>
            <person name="Grigoriev I.V."/>
        </authorList>
    </citation>
    <scope>NUCLEOTIDE SEQUENCE [LARGE SCALE GENOMIC DNA]</scope>
    <source>
        <strain evidence="18">RSA 468</strain>
    </source>
</reference>
<protein>
    <recommendedName>
        <fullName evidence="4">6-phosphofructokinase</fullName>
        <ecNumber evidence="4">2.7.1.11</ecNumber>
    </recommendedName>
</protein>
<evidence type="ECO:0000256" key="2">
    <source>
        <dbReference type="ARBA" id="ARBA00004496"/>
    </source>
</evidence>
<dbReference type="InterPro" id="IPR022953">
    <property type="entry name" value="ATP_PFK"/>
</dbReference>
<dbReference type="GO" id="GO:0003872">
    <property type="term" value="F:6-phosphofructokinase activity"/>
    <property type="evidence" value="ECO:0007669"/>
    <property type="project" value="UniProtKB-EC"/>
</dbReference>